<evidence type="ECO:0000313" key="1">
    <source>
        <dbReference type="EMBL" id="KAK8479279.1"/>
    </source>
</evidence>
<protein>
    <submittedName>
        <fullName evidence="1">Uncharacterized protein</fullName>
    </submittedName>
</protein>
<dbReference type="Proteomes" id="UP001396334">
    <property type="component" value="Unassembled WGS sequence"/>
</dbReference>
<evidence type="ECO:0000313" key="2">
    <source>
        <dbReference type="Proteomes" id="UP001396334"/>
    </source>
</evidence>
<sequence>RRCNLLLASDLGVIDDVLARGNRMVEEYCQAFPAVEGIEVGEL</sequence>
<name>A0ABR1ZFQ6_9ROSI</name>
<proteinExistence type="predicted"/>
<dbReference type="EMBL" id="JBBPBN010001213">
    <property type="protein sequence ID" value="KAK8479279.1"/>
    <property type="molecule type" value="Genomic_DNA"/>
</dbReference>
<accession>A0ABR1ZFQ6</accession>
<gene>
    <name evidence="1" type="ORF">V6N11_007581</name>
</gene>
<feature type="non-terminal residue" evidence="1">
    <location>
        <position position="1"/>
    </location>
</feature>
<keyword evidence="2" id="KW-1185">Reference proteome</keyword>
<reference evidence="1 2" key="1">
    <citation type="journal article" date="2024" name="G3 (Bethesda)">
        <title>Genome assembly of Hibiscus sabdariffa L. provides insights into metabolisms of medicinal natural products.</title>
        <authorList>
            <person name="Kim T."/>
        </authorList>
    </citation>
    <scope>NUCLEOTIDE SEQUENCE [LARGE SCALE GENOMIC DNA]</scope>
    <source>
        <strain evidence="1">TK-2024</strain>
        <tissue evidence="1">Old leaves</tissue>
    </source>
</reference>
<organism evidence="1 2">
    <name type="scientific">Hibiscus sabdariffa</name>
    <name type="common">roselle</name>
    <dbReference type="NCBI Taxonomy" id="183260"/>
    <lineage>
        <taxon>Eukaryota</taxon>
        <taxon>Viridiplantae</taxon>
        <taxon>Streptophyta</taxon>
        <taxon>Embryophyta</taxon>
        <taxon>Tracheophyta</taxon>
        <taxon>Spermatophyta</taxon>
        <taxon>Magnoliopsida</taxon>
        <taxon>eudicotyledons</taxon>
        <taxon>Gunneridae</taxon>
        <taxon>Pentapetalae</taxon>
        <taxon>rosids</taxon>
        <taxon>malvids</taxon>
        <taxon>Malvales</taxon>
        <taxon>Malvaceae</taxon>
        <taxon>Malvoideae</taxon>
        <taxon>Hibiscus</taxon>
    </lineage>
</organism>
<comment type="caution">
    <text evidence="1">The sequence shown here is derived from an EMBL/GenBank/DDBJ whole genome shotgun (WGS) entry which is preliminary data.</text>
</comment>